<dbReference type="InterPro" id="IPR036028">
    <property type="entry name" value="SH3-like_dom_sf"/>
</dbReference>
<feature type="region of interest" description="Disordered" evidence="6">
    <location>
        <begin position="218"/>
        <end position="410"/>
    </location>
</feature>
<protein>
    <recommendedName>
        <fullName evidence="7">SH3 domain-containing protein</fullName>
    </recommendedName>
</protein>
<dbReference type="InterPro" id="IPR043145">
    <property type="entry name" value="Znf_ZZ_sf"/>
</dbReference>
<sequence length="880" mass="98383">MLLAANPDKAKPAEEKEDMRAKYKPGDNVLPKVRIEEKSPDERRIEEMERRMLEQAREMSLRDVGVESSSESGRMRRHHGHNNSEDARSRSDRESSRDTRHRDRRDRSRRDDRRWRAEVDGPLQHDPSSDERRRQRGASRNRSRDSSRVRRRHVEHQASIRSLISSSDVDSLDLEREIEDFARHIQEEGLLDGLDLDNIDELSRNDELSRKITEAYRRRQRERARQEQPRRSNIGVASRQSESAHSASRPSSIDATHSANRQRSSSVNTGPPRSTTQWEGRSRPPVTATHLEVRNNPERRYRRRTSSGGRSATDPIVPSVAETRPAARSQTDLTLPPPSNESMPHRPWMAEFRSSSTPTANSPTQPPGDNSGDRGLPFSARATTAQNPTTSPTDSPIETTSHNQAKRTRRLSDLVVPQAPLPSLGLLPASSTAHRHRTISQFYQEPSISCLRCGRAHIEYELHYNCSQCRDGNWNLCLGCYRAGKGCLHWLGFGHAAWKKWERARAAGDDNLEPPHMLTANRYNPPKYAPGGAEGRRTMTTDDPARRLESGAFCSRCFAWANECFWRCEVCNEGDWGFCNKCVNQGHCCTHPLLPLAYVPPPQQQRQASTSPDDSPPGSPPRSPGRPPPSATLLTGPNAPAGIGNFKPLTFTTTCDVCRGAIPPARHRYHCFTCISHVVSDTMPGDYDICADCYAGLVSDGRVAPENGAAGWRRCPRGHRMAIVGFEEGRDGRQRRHVVRDVVGGVGLRTEPYEISSGDDNDGRPTIELEKWSWHQGPDGARLERLVAVDVAAPAPPQLRPGSTGNATAADELFPPDGGAGMRAVATWSWYPQPGADDELAFPRGAEIREVEDVNGDWFHGSHMGTMGLFPSPYVRVFER</sequence>
<feature type="region of interest" description="Disordered" evidence="6">
    <location>
        <begin position="515"/>
        <end position="540"/>
    </location>
</feature>
<gene>
    <name evidence="8" type="ORF">DL762_006715</name>
</gene>
<keyword evidence="4" id="KW-0862">Zinc</keyword>
<feature type="compositionally biased region" description="Polar residues" evidence="6">
    <location>
        <begin position="253"/>
        <end position="279"/>
    </location>
</feature>
<dbReference type="SUPFAM" id="SSF50044">
    <property type="entry name" value="SH3-domain"/>
    <property type="match status" value="1"/>
</dbReference>
<feature type="compositionally biased region" description="Basic and acidic residues" evidence="6">
    <location>
        <begin position="218"/>
        <end position="230"/>
    </location>
</feature>
<reference evidence="8 9" key="1">
    <citation type="submission" date="2018-06" db="EMBL/GenBank/DDBJ databases">
        <title>Complete Genomes of Monosporascus.</title>
        <authorList>
            <person name="Robinson A.J."/>
            <person name="Natvig D.O."/>
        </authorList>
    </citation>
    <scope>NUCLEOTIDE SEQUENCE [LARGE SCALE GENOMIC DNA]</scope>
    <source>
        <strain evidence="8 9">CBS 609.92</strain>
    </source>
</reference>
<dbReference type="SMART" id="SM00326">
    <property type="entry name" value="SH3"/>
    <property type="match status" value="1"/>
</dbReference>
<evidence type="ECO:0000259" key="7">
    <source>
        <dbReference type="PROSITE" id="PS50002"/>
    </source>
</evidence>
<feature type="compositionally biased region" description="Polar residues" evidence="6">
    <location>
        <begin position="381"/>
        <end position="403"/>
    </location>
</feature>
<dbReference type="Proteomes" id="UP000294003">
    <property type="component" value="Unassembled WGS sequence"/>
</dbReference>
<feature type="compositionally biased region" description="Low complexity" evidence="6">
    <location>
        <begin position="159"/>
        <end position="169"/>
    </location>
</feature>
<feature type="compositionally biased region" description="Basic and acidic residues" evidence="6">
    <location>
        <begin position="82"/>
        <end position="119"/>
    </location>
</feature>
<evidence type="ECO:0000256" key="6">
    <source>
        <dbReference type="SAM" id="MobiDB-lite"/>
    </source>
</evidence>
<feature type="compositionally biased region" description="Pro residues" evidence="6">
    <location>
        <begin position="614"/>
        <end position="630"/>
    </location>
</feature>
<evidence type="ECO:0000256" key="2">
    <source>
        <dbReference type="ARBA" id="ARBA00022723"/>
    </source>
</evidence>
<proteinExistence type="predicted"/>
<feature type="compositionally biased region" description="Polar residues" evidence="6">
    <location>
        <begin position="353"/>
        <end position="363"/>
    </location>
</feature>
<keyword evidence="1 5" id="KW-0728">SH3 domain</keyword>
<evidence type="ECO:0000256" key="3">
    <source>
        <dbReference type="ARBA" id="ARBA00022771"/>
    </source>
</evidence>
<dbReference type="EMBL" id="QJNS01000222">
    <property type="protein sequence ID" value="RYO82234.1"/>
    <property type="molecule type" value="Genomic_DNA"/>
</dbReference>
<keyword evidence="2" id="KW-0479">Metal-binding</keyword>
<dbReference type="Gene3D" id="3.30.60.90">
    <property type="match status" value="1"/>
</dbReference>
<dbReference type="Gene3D" id="2.30.30.40">
    <property type="entry name" value="SH3 Domains"/>
    <property type="match status" value="1"/>
</dbReference>
<evidence type="ECO:0000313" key="8">
    <source>
        <dbReference type="EMBL" id="RYO82234.1"/>
    </source>
</evidence>
<evidence type="ECO:0000256" key="4">
    <source>
        <dbReference type="ARBA" id="ARBA00022833"/>
    </source>
</evidence>
<feature type="compositionally biased region" description="Basic and acidic residues" evidence="6">
    <location>
        <begin position="8"/>
        <end position="25"/>
    </location>
</feature>
<dbReference type="SUPFAM" id="SSF57850">
    <property type="entry name" value="RING/U-box"/>
    <property type="match status" value="1"/>
</dbReference>
<feature type="region of interest" description="Disordered" evidence="6">
    <location>
        <begin position="602"/>
        <end position="637"/>
    </location>
</feature>
<name>A0ABY0H188_9PEZI</name>
<accession>A0ABY0H188</accession>
<dbReference type="PROSITE" id="PS50002">
    <property type="entry name" value="SH3"/>
    <property type="match status" value="1"/>
</dbReference>
<keyword evidence="3" id="KW-0863">Zinc-finger</keyword>
<comment type="caution">
    <text evidence="8">The sequence shown here is derived from an EMBL/GenBank/DDBJ whole genome shotgun (WGS) entry which is preliminary data.</text>
</comment>
<dbReference type="InterPro" id="IPR001452">
    <property type="entry name" value="SH3_domain"/>
</dbReference>
<evidence type="ECO:0000313" key="9">
    <source>
        <dbReference type="Proteomes" id="UP000294003"/>
    </source>
</evidence>
<evidence type="ECO:0000256" key="1">
    <source>
        <dbReference type="ARBA" id="ARBA00022443"/>
    </source>
</evidence>
<feature type="domain" description="SH3" evidence="7">
    <location>
        <begin position="819"/>
        <end position="880"/>
    </location>
</feature>
<feature type="compositionally biased region" description="Basic and acidic residues" evidence="6">
    <location>
        <begin position="33"/>
        <end position="65"/>
    </location>
</feature>
<keyword evidence="9" id="KW-1185">Reference proteome</keyword>
<organism evidence="8 9">
    <name type="scientific">Monosporascus cannonballus</name>
    <dbReference type="NCBI Taxonomy" id="155416"/>
    <lineage>
        <taxon>Eukaryota</taxon>
        <taxon>Fungi</taxon>
        <taxon>Dikarya</taxon>
        <taxon>Ascomycota</taxon>
        <taxon>Pezizomycotina</taxon>
        <taxon>Sordariomycetes</taxon>
        <taxon>Xylariomycetidae</taxon>
        <taxon>Xylariales</taxon>
        <taxon>Xylariales incertae sedis</taxon>
        <taxon>Monosporascus</taxon>
    </lineage>
</organism>
<feature type="region of interest" description="Disordered" evidence="6">
    <location>
        <begin position="1"/>
        <end position="169"/>
    </location>
</feature>
<evidence type="ECO:0000256" key="5">
    <source>
        <dbReference type="PROSITE-ProRule" id="PRU00192"/>
    </source>
</evidence>
<feature type="compositionally biased region" description="Low complexity" evidence="6">
    <location>
        <begin position="241"/>
        <end position="252"/>
    </location>
</feature>